<dbReference type="AlphaFoldDB" id="A0A2Z7BZD5"/>
<gene>
    <name evidence="1" type="ORF">F511_33815</name>
</gene>
<protein>
    <submittedName>
        <fullName evidence="1">Uncharacterized protein</fullName>
    </submittedName>
</protein>
<proteinExistence type="predicted"/>
<keyword evidence="2" id="KW-1185">Reference proteome</keyword>
<accession>A0A2Z7BZD5</accession>
<reference evidence="1 2" key="1">
    <citation type="journal article" date="2015" name="Proc. Natl. Acad. Sci. U.S.A.">
        <title>The resurrection genome of Boea hygrometrica: A blueprint for survival of dehydration.</title>
        <authorList>
            <person name="Xiao L."/>
            <person name="Yang G."/>
            <person name="Zhang L."/>
            <person name="Yang X."/>
            <person name="Zhao S."/>
            <person name="Ji Z."/>
            <person name="Zhou Q."/>
            <person name="Hu M."/>
            <person name="Wang Y."/>
            <person name="Chen M."/>
            <person name="Xu Y."/>
            <person name="Jin H."/>
            <person name="Xiao X."/>
            <person name="Hu G."/>
            <person name="Bao F."/>
            <person name="Hu Y."/>
            <person name="Wan P."/>
            <person name="Li L."/>
            <person name="Deng X."/>
            <person name="Kuang T."/>
            <person name="Xiang C."/>
            <person name="Zhu J.K."/>
            <person name="Oliver M.J."/>
            <person name="He Y."/>
        </authorList>
    </citation>
    <scope>NUCLEOTIDE SEQUENCE [LARGE SCALE GENOMIC DNA]</scope>
    <source>
        <strain evidence="2">cv. XS01</strain>
    </source>
</reference>
<organism evidence="1 2">
    <name type="scientific">Dorcoceras hygrometricum</name>
    <dbReference type="NCBI Taxonomy" id="472368"/>
    <lineage>
        <taxon>Eukaryota</taxon>
        <taxon>Viridiplantae</taxon>
        <taxon>Streptophyta</taxon>
        <taxon>Embryophyta</taxon>
        <taxon>Tracheophyta</taxon>
        <taxon>Spermatophyta</taxon>
        <taxon>Magnoliopsida</taxon>
        <taxon>eudicotyledons</taxon>
        <taxon>Gunneridae</taxon>
        <taxon>Pentapetalae</taxon>
        <taxon>asterids</taxon>
        <taxon>lamiids</taxon>
        <taxon>Lamiales</taxon>
        <taxon>Gesneriaceae</taxon>
        <taxon>Didymocarpoideae</taxon>
        <taxon>Trichosporeae</taxon>
        <taxon>Loxocarpinae</taxon>
        <taxon>Dorcoceras</taxon>
    </lineage>
</organism>
<evidence type="ECO:0000313" key="1">
    <source>
        <dbReference type="EMBL" id="KZV39626.1"/>
    </source>
</evidence>
<dbReference type="EMBL" id="KV000910">
    <property type="protein sequence ID" value="KZV39626.1"/>
    <property type="molecule type" value="Genomic_DNA"/>
</dbReference>
<dbReference type="Proteomes" id="UP000250235">
    <property type="component" value="Unassembled WGS sequence"/>
</dbReference>
<sequence length="127" mass="14566">MEISANSSSLLYRNGICQQQREQLIVLPTERAVCIDKLTRQILKQYYLSLVTPDFATVLFLETVQVTLTIDSFRKQLVQHDIVCFNRFDDVNHSRISHIMTSPSYSTTTFPTDMMTSAVLKFVNGKI</sequence>
<evidence type="ECO:0000313" key="2">
    <source>
        <dbReference type="Proteomes" id="UP000250235"/>
    </source>
</evidence>
<name>A0A2Z7BZD5_9LAMI</name>